<dbReference type="EMBL" id="HBGV01013996">
    <property type="protein sequence ID" value="CAD9504559.1"/>
    <property type="molecule type" value="Transcribed_RNA"/>
</dbReference>
<evidence type="ECO:0000313" key="1">
    <source>
        <dbReference type="EMBL" id="CAD9504559.1"/>
    </source>
</evidence>
<organism evidence="1">
    <name type="scientific">Helicotheca tamesis</name>
    <dbReference type="NCBI Taxonomy" id="374047"/>
    <lineage>
        <taxon>Eukaryota</taxon>
        <taxon>Sar</taxon>
        <taxon>Stramenopiles</taxon>
        <taxon>Ochrophyta</taxon>
        <taxon>Bacillariophyta</taxon>
        <taxon>Mediophyceae</taxon>
        <taxon>Lithodesmiophycidae</taxon>
        <taxon>Lithodesmiales</taxon>
        <taxon>Lithodesmiaceae</taxon>
        <taxon>Helicotheca</taxon>
    </lineage>
</organism>
<accession>A0A7S2HZ79</accession>
<dbReference type="AlphaFoldDB" id="A0A7S2HZ79"/>
<reference evidence="1" key="1">
    <citation type="submission" date="2021-01" db="EMBL/GenBank/DDBJ databases">
        <authorList>
            <person name="Corre E."/>
            <person name="Pelletier E."/>
            <person name="Niang G."/>
            <person name="Scheremetjew M."/>
            <person name="Finn R."/>
            <person name="Kale V."/>
            <person name="Holt S."/>
            <person name="Cochrane G."/>
            <person name="Meng A."/>
            <person name="Brown T."/>
            <person name="Cohen L."/>
        </authorList>
    </citation>
    <scope>NUCLEOTIDE SEQUENCE</scope>
    <source>
        <strain evidence="1">CCMP826</strain>
    </source>
</reference>
<sequence>MTSTLDLACKHYAMQSTGIDVTNVKAPSTEDVELYTAAMLVCCAASGELHEKEEEWIVGHQAAFGAPDSIIQNIEGLKTKWTYEEILSKMKESPTLKSTRRFFVFHCISACDADGVLDPMEIESIRGVSGALDLQSDHFDEILALYKQQQELNNKLMKCLWTDNNPYE</sequence>
<dbReference type="SUPFAM" id="SSF158682">
    <property type="entry name" value="TerB-like"/>
    <property type="match status" value="1"/>
</dbReference>
<protein>
    <recommendedName>
        <fullName evidence="2">Co-chaperone DjlA N-terminal domain-containing protein</fullName>
    </recommendedName>
</protein>
<evidence type="ECO:0008006" key="2">
    <source>
        <dbReference type="Google" id="ProtNLM"/>
    </source>
</evidence>
<dbReference type="Gene3D" id="1.10.3680.10">
    <property type="entry name" value="TerB-like"/>
    <property type="match status" value="1"/>
</dbReference>
<dbReference type="InterPro" id="IPR029024">
    <property type="entry name" value="TerB-like"/>
</dbReference>
<name>A0A7S2HZ79_9STRA</name>
<gene>
    <name evidence="1" type="ORF">HTAM1171_LOCUS8567</name>
</gene>
<proteinExistence type="predicted"/>